<proteinExistence type="predicted"/>
<name>A0A3L6R877_PANMI</name>
<gene>
    <name evidence="1" type="ORF">C2845_PM06G11760</name>
</gene>
<organism evidence="1 2">
    <name type="scientific">Panicum miliaceum</name>
    <name type="common">Proso millet</name>
    <name type="synonym">Broomcorn millet</name>
    <dbReference type="NCBI Taxonomy" id="4540"/>
    <lineage>
        <taxon>Eukaryota</taxon>
        <taxon>Viridiplantae</taxon>
        <taxon>Streptophyta</taxon>
        <taxon>Embryophyta</taxon>
        <taxon>Tracheophyta</taxon>
        <taxon>Spermatophyta</taxon>
        <taxon>Magnoliopsida</taxon>
        <taxon>Liliopsida</taxon>
        <taxon>Poales</taxon>
        <taxon>Poaceae</taxon>
        <taxon>PACMAD clade</taxon>
        <taxon>Panicoideae</taxon>
        <taxon>Panicodae</taxon>
        <taxon>Paniceae</taxon>
        <taxon>Panicinae</taxon>
        <taxon>Panicum</taxon>
        <taxon>Panicum sect. Panicum</taxon>
    </lineage>
</organism>
<reference evidence="2" key="1">
    <citation type="journal article" date="2019" name="Nat. Commun.">
        <title>The genome of broomcorn millet.</title>
        <authorList>
            <person name="Zou C."/>
            <person name="Miki D."/>
            <person name="Li D."/>
            <person name="Tang Q."/>
            <person name="Xiao L."/>
            <person name="Rajput S."/>
            <person name="Deng P."/>
            <person name="Jia W."/>
            <person name="Huang R."/>
            <person name="Zhang M."/>
            <person name="Sun Y."/>
            <person name="Hu J."/>
            <person name="Fu X."/>
            <person name="Schnable P.S."/>
            <person name="Li F."/>
            <person name="Zhang H."/>
            <person name="Feng B."/>
            <person name="Zhu X."/>
            <person name="Liu R."/>
            <person name="Schnable J.C."/>
            <person name="Zhu J.-K."/>
            <person name="Zhang H."/>
        </authorList>
    </citation>
    <scope>NUCLEOTIDE SEQUENCE [LARGE SCALE GENOMIC DNA]</scope>
</reference>
<protein>
    <submittedName>
        <fullName evidence="1">Uncharacterized protein</fullName>
    </submittedName>
</protein>
<dbReference type="AlphaFoldDB" id="A0A3L6R877"/>
<evidence type="ECO:0000313" key="2">
    <source>
        <dbReference type="Proteomes" id="UP000275267"/>
    </source>
</evidence>
<sequence>MSKRYPVTGVRSHGRDSCLDGAIIACAVSNPGLAPPAPLRATALFRAMRRWRIASRRVRKHWCSIIDTRRPLRVNLLPLRLDAFYYRSQTLLLPYPSIFVRARIGSGDRLDFLDKFHHLEVWDHCNGLLRVDRMVVNPTTRQ</sequence>
<comment type="caution">
    <text evidence="1">The sequence shown here is derived from an EMBL/GenBank/DDBJ whole genome shotgun (WGS) entry which is preliminary data.</text>
</comment>
<dbReference type="Proteomes" id="UP000275267">
    <property type="component" value="Unassembled WGS sequence"/>
</dbReference>
<evidence type="ECO:0000313" key="1">
    <source>
        <dbReference type="EMBL" id="RLM99038.1"/>
    </source>
</evidence>
<keyword evidence="2" id="KW-1185">Reference proteome</keyword>
<dbReference type="EMBL" id="PQIB02000009">
    <property type="protein sequence ID" value="RLM99038.1"/>
    <property type="molecule type" value="Genomic_DNA"/>
</dbReference>
<dbReference type="PANTHER" id="PTHR34591">
    <property type="entry name" value="OS03G0653100 PROTEIN-RELATED"/>
    <property type="match status" value="1"/>
</dbReference>
<dbReference type="PANTHER" id="PTHR34591:SF23">
    <property type="entry name" value="F-BOX DOMAIN-CONTAINING PROTEIN"/>
    <property type="match status" value="1"/>
</dbReference>
<accession>A0A3L6R877</accession>